<dbReference type="GO" id="GO:0005524">
    <property type="term" value="F:ATP binding"/>
    <property type="evidence" value="ECO:0007669"/>
    <property type="project" value="InterPro"/>
</dbReference>
<dbReference type="InterPro" id="IPR001841">
    <property type="entry name" value="Znf_RING"/>
</dbReference>
<dbReference type="PROSITE" id="PS50294">
    <property type="entry name" value="WD_REPEATS_REGION"/>
    <property type="match status" value="1"/>
</dbReference>
<evidence type="ECO:0000256" key="5">
    <source>
        <dbReference type="ARBA" id="ARBA00022833"/>
    </source>
</evidence>
<dbReference type="Pfam" id="PF13445">
    <property type="entry name" value="zf-RING_UBOX"/>
    <property type="match status" value="1"/>
</dbReference>
<feature type="repeat" description="WD" evidence="7">
    <location>
        <begin position="568"/>
        <end position="607"/>
    </location>
</feature>
<sequence length="873" mass="95243">MESAIELPECPVCLQAYDWTETVPRVLACGHSACEACLAALPIPRPNLPDAVRCPACTQLVPLPRSHGPSALPKNLDLLRFSSSSSSPSPVPKSKPNPNPNPSPSPDFLTLPWTQSLLPAWKHSILPQDALSRTSVGAATTTDISTATISSPLGRPWCFRKNQRVSLFPINTSPFSSSLSSTEPSQWFRLSYTMRVLEALYQLGDGVRDELGFLVDASIRHQRGLCKVFGLWMGGEQENSRLCLVCERFDRSLADVLREGKMFGGGGGVDSGDPLYNFGMVGMELCEAVMGLHSQGVVCGCLALSCFFFDDFGHCLLDVNQVLLSGRGIREDVGAMDFRKGCDGPNLAESTAFISPEVLFSLFRKDVANDSGFDASVGYGSDVWSLACILVMILLGNANLAAELVESFSGILAEGGCKNFAEVYDVWKENAISKLEALLLDRKLESLLQILASCLSYQPESRPRVIDIWHCICSLFTNTCADDSAASDVLVGKENVLCWLVLGRICSLLHKEADSILPSQGNDNISGDIPDEDMLGSNESNADHLQQGQDDSNLDKGLHDGGLRSVTLQGHHDCVTGLAIGGGFLLSSSFDKTINVWSLQDFSHIQSWSGHEHRVMAIVVVDDTSQPICISGDSGSGIFIWTISTSLGKEPLKKWYEHNDWRYSGIHSLAVSATGFLYSGSGDKSIKAWSLQDYSLSCTLTGHKSTVSSLAVADGILYSGSWDGTIRLWWLHDHSPLSILGNETPENLAPVLSLSIGNNLLVSSYENGFLKMWRNDALVRSEQIQSGAIFALHLDKKWIFTGGWDKIISIKEFSQNELEMDIKTIGSVTCDSVITSLLYWHGKLFVGFSNREIKVMMEKPLSLRQGSPSTENR</sequence>
<dbReference type="PROSITE" id="PS50082">
    <property type="entry name" value="WD_REPEATS_2"/>
    <property type="match status" value="2"/>
</dbReference>
<dbReference type="SUPFAM" id="SSF57850">
    <property type="entry name" value="RING/U-box"/>
    <property type="match status" value="1"/>
</dbReference>
<feature type="compositionally biased region" description="Pro residues" evidence="8">
    <location>
        <begin position="89"/>
        <end position="105"/>
    </location>
</feature>
<feature type="domain" description="RING-type" evidence="10">
    <location>
        <begin position="10"/>
        <end position="58"/>
    </location>
</feature>
<evidence type="ECO:0000259" key="9">
    <source>
        <dbReference type="PROSITE" id="PS50011"/>
    </source>
</evidence>
<dbReference type="PROSITE" id="PS50089">
    <property type="entry name" value="ZF_RING_2"/>
    <property type="match status" value="1"/>
</dbReference>
<dbReference type="Proteomes" id="UP000504607">
    <property type="component" value="Chromosome 2"/>
</dbReference>
<dbReference type="InterPro" id="IPR013083">
    <property type="entry name" value="Znf_RING/FYVE/PHD"/>
</dbReference>
<gene>
    <name evidence="12" type="primary">LOC105037214</name>
</gene>
<evidence type="ECO:0000256" key="3">
    <source>
        <dbReference type="ARBA" id="ARBA00022737"/>
    </source>
</evidence>
<evidence type="ECO:0000259" key="10">
    <source>
        <dbReference type="PROSITE" id="PS50089"/>
    </source>
</evidence>
<dbReference type="PANTHER" id="PTHR44489:SF11">
    <property type="entry name" value="WD REPEAT DOMAIN 86"/>
    <property type="match status" value="1"/>
</dbReference>
<dbReference type="InterPro" id="IPR044715">
    <property type="entry name" value="WDR86-like"/>
</dbReference>
<keyword evidence="2" id="KW-0479">Metal-binding</keyword>
<dbReference type="PRINTS" id="PR00320">
    <property type="entry name" value="GPROTEINBRPT"/>
</dbReference>
<accession>A0A8N4IE03</accession>
<dbReference type="GO" id="GO:0008270">
    <property type="term" value="F:zinc ion binding"/>
    <property type="evidence" value="ECO:0007669"/>
    <property type="project" value="UniProtKB-KW"/>
</dbReference>
<feature type="compositionally biased region" description="Polar residues" evidence="8">
    <location>
        <begin position="537"/>
        <end position="551"/>
    </location>
</feature>
<feature type="repeat" description="WD" evidence="7">
    <location>
        <begin position="700"/>
        <end position="729"/>
    </location>
</feature>
<dbReference type="Pfam" id="PF00400">
    <property type="entry name" value="WD40"/>
    <property type="match status" value="3"/>
</dbReference>
<feature type="region of interest" description="Disordered" evidence="8">
    <location>
        <begin position="520"/>
        <end position="551"/>
    </location>
</feature>
<dbReference type="InterPro" id="IPR027370">
    <property type="entry name" value="Znf-RING_euk"/>
</dbReference>
<dbReference type="Gene3D" id="1.10.510.10">
    <property type="entry name" value="Transferase(Phosphotransferase) domain 1"/>
    <property type="match status" value="1"/>
</dbReference>
<dbReference type="GO" id="GO:0004672">
    <property type="term" value="F:protein kinase activity"/>
    <property type="evidence" value="ECO:0007669"/>
    <property type="project" value="InterPro"/>
</dbReference>
<keyword evidence="3" id="KW-0677">Repeat</keyword>
<dbReference type="InterPro" id="IPR020472">
    <property type="entry name" value="WD40_PAC1"/>
</dbReference>
<evidence type="ECO:0000256" key="1">
    <source>
        <dbReference type="ARBA" id="ARBA00022574"/>
    </source>
</evidence>
<feature type="region of interest" description="Disordered" evidence="8">
    <location>
        <begin position="82"/>
        <end position="108"/>
    </location>
</feature>
<keyword evidence="11" id="KW-1185">Reference proteome</keyword>
<dbReference type="SMART" id="SM00220">
    <property type="entry name" value="S_TKc"/>
    <property type="match status" value="1"/>
</dbReference>
<proteinExistence type="predicted"/>
<feature type="domain" description="Protein kinase" evidence="9">
    <location>
        <begin position="164"/>
        <end position="477"/>
    </location>
</feature>
<evidence type="ECO:0000313" key="11">
    <source>
        <dbReference type="Proteomes" id="UP000504607"/>
    </source>
</evidence>
<keyword evidence="5" id="KW-0862">Zinc</keyword>
<dbReference type="SMART" id="SM00184">
    <property type="entry name" value="RING"/>
    <property type="match status" value="1"/>
</dbReference>
<dbReference type="Gene3D" id="2.130.10.10">
    <property type="entry name" value="YVTN repeat-like/Quinoprotein amine dehydrogenase"/>
    <property type="match status" value="2"/>
</dbReference>
<evidence type="ECO:0000256" key="7">
    <source>
        <dbReference type="PROSITE-ProRule" id="PRU00221"/>
    </source>
</evidence>
<dbReference type="SUPFAM" id="SSF56112">
    <property type="entry name" value="Protein kinase-like (PK-like)"/>
    <property type="match status" value="1"/>
</dbReference>
<dbReference type="SUPFAM" id="SSF50978">
    <property type="entry name" value="WD40 repeat-like"/>
    <property type="match status" value="1"/>
</dbReference>
<dbReference type="InterPro" id="IPR000719">
    <property type="entry name" value="Prot_kinase_dom"/>
</dbReference>
<dbReference type="InterPro" id="IPR015943">
    <property type="entry name" value="WD40/YVTN_repeat-like_dom_sf"/>
</dbReference>
<evidence type="ECO:0000256" key="8">
    <source>
        <dbReference type="SAM" id="MobiDB-lite"/>
    </source>
</evidence>
<organism evidence="11 12">
    <name type="scientific">Elaeis guineensis var. tenera</name>
    <name type="common">Oil palm</name>
    <dbReference type="NCBI Taxonomy" id="51953"/>
    <lineage>
        <taxon>Eukaryota</taxon>
        <taxon>Viridiplantae</taxon>
        <taxon>Streptophyta</taxon>
        <taxon>Embryophyta</taxon>
        <taxon>Tracheophyta</taxon>
        <taxon>Spermatophyta</taxon>
        <taxon>Magnoliopsida</taxon>
        <taxon>Liliopsida</taxon>
        <taxon>Arecaceae</taxon>
        <taxon>Arecoideae</taxon>
        <taxon>Cocoseae</taxon>
        <taxon>Elaeidinae</taxon>
        <taxon>Elaeis</taxon>
    </lineage>
</organism>
<evidence type="ECO:0000256" key="4">
    <source>
        <dbReference type="ARBA" id="ARBA00022771"/>
    </source>
</evidence>
<evidence type="ECO:0000256" key="2">
    <source>
        <dbReference type="ARBA" id="ARBA00022723"/>
    </source>
</evidence>
<evidence type="ECO:0000256" key="6">
    <source>
        <dbReference type="PROSITE-ProRule" id="PRU00175"/>
    </source>
</evidence>
<dbReference type="Gene3D" id="3.30.40.10">
    <property type="entry name" value="Zinc/RING finger domain, C3HC4 (zinc finger)"/>
    <property type="match status" value="1"/>
</dbReference>
<dbReference type="OrthoDB" id="674604at2759"/>
<dbReference type="InterPro" id="IPR001680">
    <property type="entry name" value="WD40_rpt"/>
</dbReference>
<keyword evidence="1 7" id="KW-0853">WD repeat</keyword>
<dbReference type="PROSITE" id="PS50011">
    <property type="entry name" value="PROTEIN_KINASE_DOM"/>
    <property type="match status" value="1"/>
</dbReference>
<reference evidence="12" key="1">
    <citation type="submission" date="2025-08" db="UniProtKB">
        <authorList>
            <consortium name="RefSeq"/>
        </authorList>
    </citation>
    <scope>IDENTIFICATION</scope>
</reference>
<name>A0A8N4IE03_ELAGV</name>
<dbReference type="SMART" id="SM00320">
    <property type="entry name" value="WD40"/>
    <property type="match status" value="5"/>
</dbReference>
<dbReference type="InterPro" id="IPR011009">
    <property type="entry name" value="Kinase-like_dom_sf"/>
</dbReference>
<evidence type="ECO:0000313" key="12">
    <source>
        <dbReference type="RefSeq" id="XP_029118288.1"/>
    </source>
</evidence>
<keyword evidence="4 6" id="KW-0863">Zinc-finger</keyword>
<dbReference type="PANTHER" id="PTHR44489">
    <property type="match status" value="1"/>
</dbReference>
<dbReference type="AlphaFoldDB" id="A0A8N4IE03"/>
<protein>
    <submittedName>
        <fullName evidence="12">Uncharacterized protein LOC105037214 isoform X1</fullName>
    </submittedName>
</protein>
<dbReference type="InterPro" id="IPR036322">
    <property type="entry name" value="WD40_repeat_dom_sf"/>
</dbReference>
<dbReference type="RefSeq" id="XP_029118288.1">
    <property type="nucleotide sequence ID" value="XM_029262455.1"/>
</dbReference>